<dbReference type="Pfam" id="PF18759">
    <property type="entry name" value="Plavaka"/>
    <property type="match status" value="1"/>
</dbReference>
<evidence type="ECO:0000256" key="1">
    <source>
        <dbReference type="SAM" id="MobiDB-lite"/>
    </source>
</evidence>
<protein>
    <recommendedName>
        <fullName evidence="4">Transposase</fullName>
    </recommendedName>
</protein>
<dbReference type="AlphaFoldDB" id="A0AAW0B640"/>
<sequence length="352" mass="40259">MFTCTACNTHSLSYTGYRRHLQYSQNQACRQLYAQLQLYVPENSDLETELNDEIELNTDEEPPLFEGDYFGSDYDSVDFGMAEGDIGSVVDEVEGFGLRDIDDELGEDEFAEENAAPEQSWESPRAAPGSIPYETDDDGINIGTQDSRHVFEEQLRDRIVVEKFPSLLAGAPIHQHSQDGDEQYGRSIVGLSENPHAPFVSRMDWEVAQWAKMRGPGSTAVTELLWIEGLSAALGLSYSSAKELNKIIDTCLPTQPKFHWEEIIVAGQAFDFYYRDIRQCIRALWADPEFTPYLVFAPERHYKDSSKSVQLYHDMYTGNWWWDTQVRYIPLLPAEDETYWLSRLSLNNGIQE</sequence>
<name>A0AAW0B640_9AGAR</name>
<dbReference type="EMBL" id="JAYKXP010000175">
    <property type="protein sequence ID" value="KAK7021100.1"/>
    <property type="molecule type" value="Genomic_DNA"/>
</dbReference>
<reference evidence="2 3" key="1">
    <citation type="submission" date="2024-01" db="EMBL/GenBank/DDBJ databases">
        <title>A draft genome for a cacao thread blight-causing isolate of Paramarasmius palmivorus.</title>
        <authorList>
            <person name="Baruah I.K."/>
            <person name="Bukari Y."/>
            <person name="Amoako-Attah I."/>
            <person name="Meinhardt L.W."/>
            <person name="Bailey B.A."/>
            <person name="Cohen S.P."/>
        </authorList>
    </citation>
    <scope>NUCLEOTIDE SEQUENCE [LARGE SCALE GENOMIC DNA]</scope>
    <source>
        <strain evidence="2 3">GH-12</strain>
    </source>
</reference>
<organism evidence="2 3">
    <name type="scientific">Paramarasmius palmivorus</name>
    <dbReference type="NCBI Taxonomy" id="297713"/>
    <lineage>
        <taxon>Eukaryota</taxon>
        <taxon>Fungi</taxon>
        <taxon>Dikarya</taxon>
        <taxon>Basidiomycota</taxon>
        <taxon>Agaricomycotina</taxon>
        <taxon>Agaricomycetes</taxon>
        <taxon>Agaricomycetidae</taxon>
        <taxon>Agaricales</taxon>
        <taxon>Marasmiineae</taxon>
        <taxon>Marasmiaceae</taxon>
        <taxon>Paramarasmius</taxon>
    </lineage>
</organism>
<gene>
    <name evidence="2" type="ORF">VNI00_017503</name>
</gene>
<proteinExistence type="predicted"/>
<comment type="caution">
    <text evidence="2">The sequence shown here is derived from an EMBL/GenBank/DDBJ whole genome shotgun (WGS) entry which is preliminary data.</text>
</comment>
<accession>A0AAW0B640</accession>
<dbReference type="Proteomes" id="UP001383192">
    <property type="component" value="Unassembled WGS sequence"/>
</dbReference>
<evidence type="ECO:0000313" key="2">
    <source>
        <dbReference type="EMBL" id="KAK7021100.1"/>
    </source>
</evidence>
<keyword evidence="3" id="KW-1185">Reference proteome</keyword>
<evidence type="ECO:0000313" key="3">
    <source>
        <dbReference type="Proteomes" id="UP001383192"/>
    </source>
</evidence>
<evidence type="ECO:0008006" key="4">
    <source>
        <dbReference type="Google" id="ProtNLM"/>
    </source>
</evidence>
<feature type="region of interest" description="Disordered" evidence="1">
    <location>
        <begin position="112"/>
        <end position="143"/>
    </location>
</feature>
<dbReference type="InterPro" id="IPR041078">
    <property type="entry name" value="Plavaka"/>
</dbReference>